<dbReference type="AlphaFoldDB" id="A0A1I0I8K4"/>
<evidence type="ECO:0000313" key="4">
    <source>
        <dbReference type="Proteomes" id="UP000199181"/>
    </source>
</evidence>
<keyword evidence="3" id="KW-0378">Hydrolase</keyword>
<reference evidence="4" key="1">
    <citation type="submission" date="2016-10" db="EMBL/GenBank/DDBJ databases">
        <authorList>
            <person name="Varghese N."/>
            <person name="Submissions S."/>
        </authorList>
    </citation>
    <scope>NUCLEOTIDE SEQUENCE [LARGE SCALE GENOMIC DNA]</scope>
    <source>
        <strain evidence="4">DSM 16858</strain>
    </source>
</reference>
<dbReference type="CDD" id="cd00085">
    <property type="entry name" value="HNHc"/>
    <property type="match status" value="1"/>
</dbReference>
<keyword evidence="3" id="KW-0255">Endonuclease</keyword>
<dbReference type="EMBL" id="FOIJ01000005">
    <property type="protein sequence ID" value="SET92704.1"/>
    <property type="molecule type" value="Genomic_DNA"/>
</dbReference>
<protein>
    <submittedName>
        <fullName evidence="3">HNH endonuclease</fullName>
    </submittedName>
</protein>
<gene>
    <name evidence="3" type="ORF">SAMN05443639_105356</name>
</gene>
<dbReference type="InterPro" id="IPR002711">
    <property type="entry name" value="HNH"/>
</dbReference>
<dbReference type="InterPro" id="IPR003615">
    <property type="entry name" value="HNH_nuc"/>
</dbReference>
<feature type="compositionally biased region" description="Basic and acidic residues" evidence="1">
    <location>
        <begin position="136"/>
        <end position="145"/>
    </location>
</feature>
<name>A0A1I0I8K4_9BACT</name>
<dbReference type="GO" id="GO:0004519">
    <property type="term" value="F:endonuclease activity"/>
    <property type="evidence" value="ECO:0007669"/>
    <property type="project" value="UniProtKB-KW"/>
</dbReference>
<evidence type="ECO:0000256" key="1">
    <source>
        <dbReference type="SAM" id="MobiDB-lite"/>
    </source>
</evidence>
<keyword evidence="4" id="KW-1185">Reference proteome</keyword>
<feature type="region of interest" description="Disordered" evidence="1">
    <location>
        <begin position="95"/>
        <end position="145"/>
    </location>
</feature>
<organism evidence="3 4">
    <name type="scientific">Stigmatella erecta</name>
    <dbReference type="NCBI Taxonomy" id="83460"/>
    <lineage>
        <taxon>Bacteria</taxon>
        <taxon>Pseudomonadati</taxon>
        <taxon>Myxococcota</taxon>
        <taxon>Myxococcia</taxon>
        <taxon>Myxococcales</taxon>
        <taxon>Cystobacterineae</taxon>
        <taxon>Archangiaceae</taxon>
        <taxon>Stigmatella</taxon>
    </lineage>
</organism>
<dbReference type="Gene3D" id="1.10.30.50">
    <property type="match status" value="1"/>
</dbReference>
<evidence type="ECO:0000313" key="3">
    <source>
        <dbReference type="EMBL" id="SET92704.1"/>
    </source>
</evidence>
<dbReference type="GO" id="GO:0008270">
    <property type="term" value="F:zinc ion binding"/>
    <property type="evidence" value="ECO:0007669"/>
    <property type="project" value="InterPro"/>
</dbReference>
<sequence>MHRPSTFILLTLVPLLVGAKAEHWPEAPLADTADLVLMDSLVLDTHTMDLAPEAVAGKRPGSRFNKKDKEIVKQDNASRNGGKTVCETCGVETVPAEQHKKGVTPPKNESHVDHVVPKSKGGTGDPDNGQVLCRDCNIKKGDKEQ</sequence>
<proteinExistence type="predicted"/>
<keyword evidence="3" id="KW-0540">Nuclease</keyword>
<accession>A0A1I0I8K4</accession>
<dbReference type="Proteomes" id="UP000199181">
    <property type="component" value="Unassembled WGS sequence"/>
</dbReference>
<evidence type="ECO:0000259" key="2">
    <source>
        <dbReference type="Pfam" id="PF01844"/>
    </source>
</evidence>
<dbReference type="Pfam" id="PF01844">
    <property type="entry name" value="HNH"/>
    <property type="match status" value="1"/>
</dbReference>
<dbReference type="GO" id="GO:0003676">
    <property type="term" value="F:nucleic acid binding"/>
    <property type="evidence" value="ECO:0007669"/>
    <property type="project" value="InterPro"/>
</dbReference>
<feature type="domain" description="HNH" evidence="2">
    <location>
        <begin position="86"/>
        <end position="143"/>
    </location>
</feature>